<dbReference type="Proteomes" id="UP000076744">
    <property type="component" value="Unassembled WGS sequence"/>
</dbReference>
<dbReference type="OrthoDB" id="640742at2759"/>
<evidence type="ECO:0000256" key="2">
    <source>
        <dbReference type="SAM" id="MobiDB-lite"/>
    </source>
</evidence>
<evidence type="ECO:0000256" key="3">
    <source>
        <dbReference type="SAM" id="Phobius"/>
    </source>
</evidence>
<name>A0A167LQF9_CORFA</name>
<accession>A0A167LQF9</accession>
<dbReference type="GeneID" id="30025145"/>
<dbReference type="PANTHER" id="PTHR31495">
    <property type="entry name" value="PEROXYGENASE 3-RELATED"/>
    <property type="match status" value="1"/>
</dbReference>
<proteinExistence type="inferred from homology"/>
<reference evidence="4 5" key="1">
    <citation type="journal article" date="2016" name="Genome Biol. Evol.">
        <title>Divergent and convergent evolution of fungal pathogenicity.</title>
        <authorList>
            <person name="Shang Y."/>
            <person name="Xiao G."/>
            <person name="Zheng P."/>
            <person name="Cen K."/>
            <person name="Zhan S."/>
            <person name="Wang C."/>
        </authorList>
    </citation>
    <scope>NUCLEOTIDE SEQUENCE [LARGE SCALE GENOMIC DNA]</scope>
    <source>
        <strain evidence="4 5">ARSEF 2679</strain>
    </source>
</reference>
<feature type="transmembrane region" description="Helical" evidence="3">
    <location>
        <begin position="204"/>
        <end position="224"/>
    </location>
</feature>
<dbReference type="STRING" id="1081104.A0A167LQF9"/>
<sequence length="254" mass="28576">MPSRKETQRDGSPCEDGDSEDIVTALGSVPVTVQRRPFIQPEDDEKLAQAGTARANIAASHEHPDGTAVDGWSEHHKHQTVLQQHCEFFDRDRDGVIWPVDTYVGFRRLGFNVIFSALSAFIIHLNLSYATVERLLPDPLLRIYLARIHKAKHGSDSDAYDTEGRFSPQKFEDIFAKNAAEKESLTAGEVRRMLSGQRLVSDPVGWGAAAFEWTALYLMLWPAGGRLRKEDVRRLYDGSLFYQIAAEREKDSSS</sequence>
<comment type="similarity">
    <text evidence="1">Belongs to the caleosin family.</text>
</comment>
<feature type="region of interest" description="Disordered" evidence="2">
    <location>
        <begin position="1"/>
        <end position="21"/>
    </location>
</feature>
<evidence type="ECO:0000256" key="1">
    <source>
        <dbReference type="ARBA" id="ARBA00006765"/>
    </source>
</evidence>
<dbReference type="GO" id="GO:0005509">
    <property type="term" value="F:calcium ion binding"/>
    <property type="evidence" value="ECO:0007669"/>
    <property type="project" value="TreeGrafter"/>
</dbReference>
<dbReference type="AlphaFoldDB" id="A0A167LQF9"/>
<gene>
    <name evidence="4" type="ORF">ISF_08853</name>
</gene>
<dbReference type="PANTHER" id="PTHR31495:SF0">
    <property type="entry name" value="BINDING PROTEIN CALEOSIN, PUTATIVE (AFU_ORTHOLOGUE AFUA_5G13750)-RELATED"/>
    <property type="match status" value="1"/>
</dbReference>
<dbReference type="EMBL" id="AZHB01000036">
    <property type="protein sequence ID" value="OAA53372.1"/>
    <property type="molecule type" value="Genomic_DNA"/>
</dbReference>
<dbReference type="InterPro" id="IPR007736">
    <property type="entry name" value="Caleosin-related"/>
</dbReference>
<keyword evidence="3" id="KW-0472">Membrane</keyword>
<evidence type="ECO:0000313" key="4">
    <source>
        <dbReference type="EMBL" id="OAA53372.1"/>
    </source>
</evidence>
<protein>
    <submittedName>
        <fullName evidence="4">Caleosin domain containing protein</fullName>
    </submittedName>
</protein>
<keyword evidence="3" id="KW-1133">Transmembrane helix</keyword>
<dbReference type="GO" id="GO:0004497">
    <property type="term" value="F:monooxygenase activity"/>
    <property type="evidence" value="ECO:0007669"/>
    <property type="project" value="TreeGrafter"/>
</dbReference>
<feature type="transmembrane region" description="Helical" evidence="3">
    <location>
        <begin position="109"/>
        <end position="132"/>
    </location>
</feature>
<dbReference type="Pfam" id="PF05042">
    <property type="entry name" value="Caleosin"/>
    <property type="match status" value="1"/>
</dbReference>
<keyword evidence="3" id="KW-0812">Transmembrane</keyword>
<dbReference type="RefSeq" id="XP_018700416.1">
    <property type="nucleotide sequence ID" value="XM_018852456.1"/>
</dbReference>
<keyword evidence="5" id="KW-1185">Reference proteome</keyword>
<organism evidence="4 5">
    <name type="scientific">Cordyceps fumosorosea (strain ARSEF 2679)</name>
    <name type="common">Isaria fumosorosea</name>
    <dbReference type="NCBI Taxonomy" id="1081104"/>
    <lineage>
        <taxon>Eukaryota</taxon>
        <taxon>Fungi</taxon>
        <taxon>Dikarya</taxon>
        <taxon>Ascomycota</taxon>
        <taxon>Pezizomycotina</taxon>
        <taxon>Sordariomycetes</taxon>
        <taxon>Hypocreomycetidae</taxon>
        <taxon>Hypocreales</taxon>
        <taxon>Cordycipitaceae</taxon>
        <taxon>Cordyceps</taxon>
    </lineage>
</organism>
<evidence type="ECO:0000313" key="5">
    <source>
        <dbReference type="Proteomes" id="UP000076744"/>
    </source>
</evidence>
<comment type="caution">
    <text evidence="4">The sequence shown here is derived from an EMBL/GenBank/DDBJ whole genome shotgun (WGS) entry which is preliminary data.</text>
</comment>